<protein>
    <submittedName>
        <fullName evidence="2">Uncharacterized conserved protein, Alpha-E superfamily</fullName>
    </submittedName>
</protein>
<reference evidence="2 3" key="1">
    <citation type="submission" date="2016-10" db="EMBL/GenBank/DDBJ databases">
        <authorList>
            <person name="de Groot N.N."/>
        </authorList>
    </citation>
    <scope>NUCLEOTIDE SEQUENCE [LARGE SCALE GENOMIC DNA]</scope>
    <source>
        <strain evidence="2 3">DSM 21741</strain>
    </source>
</reference>
<dbReference type="Pfam" id="PF04168">
    <property type="entry name" value="Alpha-E"/>
    <property type="match status" value="1"/>
</dbReference>
<dbReference type="Proteomes" id="UP000199092">
    <property type="component" value="Chromosome I"/>
</dbReference>
<dbReference type="OrthoDB" id="9803532at2"/>
<dbReference type="EMBL" id="LT629749">
    <property type="protein sequence ID" value="SDT40656.1"/>
    <property type="molecule type" value="Genomic_DNA"/>
</dbReference>
<dbReference type="PANTHER" id="PTHR34595:SF7">
    <property type="entry name" value="SLL1039 PROTEIN"/>
    <property type="match status" value="1"/>
</dbReference>
<proteinExistence type="predicted"/>
<feature type="domain" description="DUF403" evidence="1">
    <location>
        <begin position="1"/>
        <end position="294"/>
    </location>
</feature>
<evidence type="ECO:0000313" key="2">
    <source>
        <dbReference type="EMBL" id="SDT40656.1"/>
    </source>
</evidence>
<evidence type="ECO:0000259" key="1">
    <source>
        <dbReference type="Pfam" id="PF04168"/>
    </source>
</evidence>
<sequence length="308" mass="34718">MLSRIAESMFWIGRYVERAEDTSRLLQTHLRLITEGTTSESELCRNLLALMSVEHVENPTHEDLVRVLGYDGQEPTSIFACWAAARDNARRAREVIPLDLWECINTTWHQLPSGRFRTARAHTFLSWAQERSALFTGIARGTMVRDDGWEFMMLGRSLEQVDMTSRLVASASLRSGSTQWPSVLRGCGGHDAFLRTYRGMQTDREAAQFLISDARFPRSLMHGLLAAADCLRRLSMVDGQGVRQAEFPARALGQLQARLEYADVGELLEDLDEEMTWVQDVVAQVTAAVANNYFVAEDATAWITEGTR</sequence>
<evidence type="ECO:0000313" key="3">
    <source>
        <dbReference type="Proteomes" id="UP000199092"/>
    </source>
</evidence>
<accession>A0A1H2A5B6</accession>
<dbReference type="AlphaFoldDB" id="A0A1H2A5B6"/>
<organism evidence="2 3">
    <name type="scientific">Friedmanniella luteola</name>
    <dbReference type="NCBI Taxonomy" id="546871"/>
    <lineage>
        <taxon>Bacteria</taxon>
        <taxon>Bacillati</taxon>
        <taxon>Actinomycetota</taxon>
        <taxon>Actinomycetes</taxon>
        <taxon>Propionibacteriales</taxon>
        <taxon>Nocardioidaceae</taxon>
        <taxon>Friedmanniella</taxon>
    </lineage>
</organism>
<gene>
    <name evidence="2" type="ORF">SAMN04488543_4200</name>
</gene>
<keyword evidence="3" id="KW-1185">Reference proteome</keyword>
<dbReference type="RefSeq" id="WP_091415804.1">
    <property type="nucleotide sequence ID" value="NZ_LT629749.1"/>
</dbReference>
<dbReference type="InterPro" id="IPR007296">
    <property type="entry name" value="DUF403"/>
</dbReference>
<name>A0A1H2A5B6_9ACTN</name>
<dbReference type="InterPro" id="IPR051680">
    <property type="entry name" value="ATP-dep_Glu-Cys_Ligase-2"/>
</dbReference>
<dbReference type="PANTHER" id="PTHR34595">
    <property type="entry name" value="BLR5612 PROTEIN"/>
    <property type="match status" value="1"/>
</dbReference>
<dbReference type="STRING" id="546871.SAMN04488543_4200"/>